<dbReference type="GO" id="GO:0000271">
    <property type="term" value="P:polysaccharide biosynthetic process"/>
    <property type="evidence" value="ECO:0007669"/>
    <property type="project" value="InterPro"/>
</dbReference>
<evidence type="ECO:0000256" key="6">
    <source>
        <dbReference type="ARBA" id="ARBA00023134"/>
    </source>
</evidence>
<dbReference type="Proteomes" id="UP000199071">
    <property type="component" value="Unassembled WGS sequence"/>
</dbReference>
<dbReference type="Pfam" id="PF22640">
    <property type="entry name" value="ManC_GMP_beta-helix"/>
    <property type="match status" value="1"/>
</dbReference>
<dbReference type="Gene3D" id="2.60.120.10">
    <property type="entry name" value="Jelly Rolls"/>
    <property type="match status" value="1"/>
</dbReference>
<dbReference type="AlphaFoldDB" id="A0A1G6CVU9"/>
<dbReference type="OrthoDB" id="9806359at2"/>
<dbReference type="SUPFAM" id="SSF53448">
    <property type="entry name" value="Nucleotide-diphospho-sugar transferases"/>
    <property type="match status" value="1"/>
</dbReference>
<dbReference type="EMBL" id="FMXQ01000005">
    <property type="protein sequence ID" value="SDB37009.1"/>
    <property type="molecule type" value="Genomic_DNA"/>
</dbReference>
<dbReference type="InterPro" id="IPR051161">
    <property type="entry name" value="Mannose-6P_isomerase_type2"/>
</dbReference>
<keyword evidence="6" id="KW-0342">GTP-binding</keyword>
<evidence type="ECO:0000256" key="3">
    <source>
        <dbReference type="ARBA" id="ARBA00022679"/>
    </source>
</evidence>
<dbReference type="InterPro" id="IPR029044">
    <property type="entry name" value="Nucleotide-diphossugar_trans"/>
</dbReference>
<dbReference type="InterPro" id="IPR049577">
    <property type="entry name" value="GMPP_N"/>
</dbReference>
<dbReference type="SUPFAM" id="SSF51182">
    <property type="entry name" value="RmlC-like cupins"/>
    <property type="match status" value="1"/>
</dbReference>
<evidence type="ECO:0000259" key="11">
    <source>
        <dbReference type="Pfam" id="PF22640"/>
    </source>
</evidence>
<dbReference type="InterPro" id="IPR014710">
    <property type="entry name" value="RmlC-like_jellyroll"/>
</dbReference>
<sequence length="471" mass="49971">MSDLILPVLLSGGAGTRLWPTSNVGVPKPFLALAGERPTFSATLSRIADPKLFAPPLVVARSEHRYLIEASLADAGLPASLLLEPEPMSTTAAIAAAAEWAAARAPDALILVLAADHAIRDDAGFRRTVARAAPAARDGRIVVFGIVPTEPETGYGYIRPGELLTGSEGVSRVAAFVEKPDADRAVQLIKEGCLWNSGNFLMRAATALEEIRRHAPKTGAACAAALREGKTSGDTIELSREHFIAAEPISFDHAVLEKSDRIAVATATFDWADIGTWAAVWTASGRDAAGNAIEGDVALVDTDGSLVSTDGPVVGVVGMKDAVVVAANNAVLVAPRDRAGDVKALASKLGKLEGALIGGHARHYRPWGYYQSLDVGPTHQVKRIVVNPGARLSLQKHRHRAEHWTTVVGTIEVTVDENVTLLGENQSTFIPRGAVHRAANPGKQPAMLIEVQYGDYLGEDDIIRIEDDYGR</sequence>
<dbReference type="STRING" id="665467.SAMN02982931_02819"/>
<keyword evidence="12" id="KW-0413">Isomerase</keyword>
<dbReference type="InterPro" id="IPR005835">
    <property type="entry name" value="NTP_transferase_dom"/>
</dbReference>
<comment type="similarity">
    <text evidence="1 8">Belongs to the mannose-6-phosphate isomerase type 2 family.</text>
</comment>
<dbReference type="Pfam" id="PF00483">
    <property type="entry name" value="NTP_transferase"/>
    <property type="match status" value="1"/>
</dbReference>
<dbReference type="NCBIfam" id="TIGR01479">
    <property type="entry name" value="GMP_PMI"/>
    <property type="match status" value="1"/>
</dbReference>
<keyword evidence="13" id="KW-1185">Reference proteome</keyword>
<evidence type="ECO:0000256" key="1">
    <source>
        <dbReference type="ARBA" id="ARBA00006115"/>
    </source>
</evidence>
<comment type="catalytic activity">
    <reaction evidence="7">
        <text>alpha-D-mannose 1-phosphate + GTP + H(+) = GDP-alpha-D-mannose + diphosphate</text>
        <dbReference type="Rhea" id="RHEA:15229"/>
        <dbReference type="ChEBI" id="CHEBI:15378"/>
        <dbReference type="ChEBI" id="CHEBI:33019"/>
        <dbReference type="ChEBI" id="CHEBI:37565"/>
        <dbReference type="ChEBI" id="CHEBI:57527"/>
        <dbReference type="ChEBI" id="CHEBI:58409"/>
        <dbReference type="EC" id="2.7.7.13"/>
    </reaction>
</comment>
<proteinExistence type="inferred from homology"/>
<name>A0A1G6CVU9_9HYPH</name>
<dbReference type="GO" id="GO:0004475">
    <property type="term" value="F:mannose-1-phosphate guanylyltransferase (GTP) activity"/>
    <property type="evidence" value="ECO:0007669"/>
    <property type="project" value="UniProtKB-EC"/>
</dbReference>
<dbReference type="EC" id="2.7.7.13" evidence="2"/>
<dbReference type="RefSeq" id="WP_090877069.1">
    <property type="nucleotide sequence ID" value="NZ_FMXQ01000005.1"/>
</dbReference>
<dbReference type="Pfam" id="PF01050">
    <property type="entry name" value="MannoseP_isomer"/>
    <property type="match status" value="1"/>
</dbReference>
<dbReference type="PANTHER" id="PTHR46390">
    <property type="entry name" value="MANNOSE-1-PHOSPHATE GUANYLYLTRANSFERASE"/>
    <property type="match status" value="1"/>
</dbReference>
<evidence type="ECO:0000259" key="10">
    <source>
        <dbReference type="Pfam" id="PF01050"/>
    </source>
</evidence>
<dbReference type="GO" id="GO:0016853">
    <property type="term" value="F:isomerase activity"/>
    <property type="evidence" value="ECO:0007669"/>
    <property type="project" value="UniProtKB-KW"/>
</dbReference>
<dbReference type="CDD" id="cd02509">
    <property type="entry name" value="GDP-M1P_Guanylyltransferase"/>
    <property type="match status" value="1"/>
</dbReference>
<evidence type="ECO:0000256" key="4">
    <source>
        <dbReference type="ARBA" id="ARBA00022695"/>
    </source>
</evidence>
<dbReference type="InterPro" id="IPR001538">
    <property type="entry name" value="Man6P_isomerase-2_C"/>
</dbReference>
<dbReference type="InterPro" id="IPR054566">
    <property type="entry name" value="ManC/GMP-like_b-helix"/>
</dbReference>
<evidence type="ECO:0000259" key="9">
    <source>
        <dbReference type="Pfam" id="PF00483"/>
    </source>
</evidence>
<dbReference type="PANTHER" id="PTHR46390:SF1">
    <property type="entry name" value="MANNOSE-1-PHOSPHATE GUANYLYLTRANSFERASE"/>
    <property type="match status" value="1"/>
</dbReference>
<feature type="domain" description="MannoseP isomerase/GMP-like beta-helix" evidence="11">
    <location>
        <begin position="296"/>
        <end position="349"/>
    </location>
</feature>
<accession>A0A1G6CVU9</accession>
<evidence type="ECO:0000313" key="12">
    <source>
        <dbReference type="EMBL" id="SDB37009.1"/>
    </source>
</evidence>
<dbReference type="InterPro" id="IPR006375">
    <property type="entry name" value="Man1P_GuaTrfase/Man6P_Isoase"/>
</dbReference>
<feature type="domain" description="Mannose-6-phosphate isomerase type II C-terminal" evidence="10">
    <location>
        <begin position="360"/>
        <end position="467"/>
    </location>
</feature>
<dbReference type="GO" id="GO:0005525">
    <property type="term" value="F:GTP binding"/>
    <property type="evidence" value="ECO:0007669"/>
    <property type="project" value="UniProtKB-KW"/>
</dbReference>
<evidence type="ECO:0000256" key="2">
    <source>
        <dbReference type="ARBA" id="ARBA00012387"/>
    </source>
</evidence>
<reference evidence="12 13" key="1">
    <citation type="submission" date="2016-10" db="EMBL/GenBank/DDBJ databases">
        <authorList>
            <person name="de Groot N.N."/>
        </authorList>
    </citation>
    <scope>NUCLEOTIDE SEQUENCE [LARGE SCALE GENOMIC DNA]</scope>
    <source>
        <strain evidence="12 13">ATCC 35022</strain>
    </source>
</reference>
<evidence type="ECO:0000313" key="13">
    <source>
        <dbReference type="Proteomes" id="UP000199071"/>
    </source>
</evidence>
<dbReference type="InterPro" id="IPR011051">
    <property type="entry name" value="RmlC_Cupin_sf"/>
</dbReference>
<keyword evidence="3 12" id="KW-0808">Transferase</keyword>
<dbReference type="Gene3D" id="3.90.550.10">
    <property type="entry name" value="Spore Coat Polysaccharide Biosynthesis Protein SpsA, Chain A"/>
    <property type="match status" value="1"/>
</dbReference>
<dbReference type="GO" id="GO:0009298">
    <property type="term" value="P:GDP-mannose biosynthetic process"/>
    <property type="evidence" value="ECO:0007669"/>
    <property type="project" value="TreeGrafter"/>
</dbReference>
<dbReference type="CDD" id="cd02213">
    <property type="entry name" value="cupin_PMI_typeII_C"/>
    <property type="match status" value="1"/>
</dbReference>
<gene>
    <name evidence="12" type="ORF">SAMN02982931_02819</name>
</gene>
<keyword evidence="5" id="KW-0547">Nucleotide-binding</keyword>
<feature type="domain" description="Nucleotidyl transferase" evidence="9">
    <location>
        <begin position="7"/>
        <end position="286"/>
    </location>
</feature>
<evidence type="ECO:0000256" key="5">
    <source>
        <dbReference type="ARBA" id="ARBA00022741"/>
    </source>
</evidence>
<evidence type="ECO:0000256" key="8">
    <source>
        <dbReference type="RuleBase" id="RU004190"/>
    </source>
</evidence>
<dbReference type="FunFam" id="2.60.120.10:FF:000032">
    <property type="entry name" value="Mannose-1-phosphate guanylyltransferase/mannose-6-phosphate isomerase"/>
    <property type="match status" value="1"/>
</dbReference>
<protein>
    <recommendedName>
        <fullName evidence="2">mannose-1-phosphate guanylyltransferase</fullName>
        <ecNumber evidence="2">2.7.7.13</ecNumber>
    </recommendedName>
</protein>
<keyword evidence="4 12" id="KW-0548">Nucleotidyltransferase</keyword>
<organism evidence="12 13">
    <name type="scientific">Bauldia litoralis</name>
    <dbReference type="NCBI Taxonomy" id="665467"/>
    <lineage>
        <taxon>Bacteria</taxon>
        <taxon>Pseudomonadati</taxon>
        <taxon>Pseudomonadota</taxon>
        <taxon>Alphaproteobacteria</taxon>
        <taxon>Hyphomicrobiales</taxon>
        <taxon>Kaistiaceae</taxon>
        <taxon>Bauldia</taxon>
    </lineage>
</organism>
<evidence type="ECO:0000256" key="7">
    <source>
        <dbReference type="ARBA" id="ARBA00047343"/>
    </source>
</evidence>